<feature type="region of interest" description="Disordered" evidence="1">
    <location>
        <begin position="1"/>
        <end position="77"/>
    </location>
</feature>
<protein>
    <submittedName>
        <fullName evidence="2">Uncharacterized protein</fullName>
    </submittedName>
</protein>
<feature type="compositionally biased region" description="Basic and acidic residues" evidence="1">
    <location>
        <begin position="27"/>
        <end position="45"/>
    </location>
</feature>
<evidence type="ECO:0000256" key="1">
    <source>
        <dbReference type="SAM" id="MobiDB-lite"/>
    </source>
</evidence>
<gene>
    <name evidence="2" type="ORF">IPOD504_LOCUS9763</name>
</gene>
<proteinExistence type="predicted"/>
<dbReference type="Proteomes" id="UP000837857">
    <property type="component" value="Chromosome 23"/>
</dbReference>
<evidence type="ECO:0000313" key="3">
    <source>
        <dbReference type="Proteomes" id="UP000837857"/>
    </source>
</evidence>
<feature type="non-terminal residue" evidence="2">
    <location>
        <position position="1"/>
    </location>
</feature>
<feature type="compositionally biased region" description="Low complexity" evidence="1">
    <location>
        <begin position="46"/>
        <end position="65"/>
    </location>
</feature>
<evidence type="ECO:0000313" key="2">
    <source>
        <dbReference type="EMBL" id="CAH2056572.1"/>
    </source>
</evidence>
<name>A0ABN8IGL0_9NEOP</name>
<keyword evidence="3" id="KW-1185">Reference proteome</keyword>
<dbReference type="EMBL" id="OW152835">
    <property type="protein sequence ID" value="CAH2056572.1"/>
    <property type="molecule type" value="Genomic_DNA"/>
</dbReference>
<organism evidence="2 3">
    <name type="scientific">Iphiclides podalirius</name>
    <name type="common">scarce swallowtail</name>
    <dbReference type="NCBI Taxonomy" id="110791"/>
    <lineage>
        <taxon>Eukaryota</taxon>
        <taxon>Metazoa</taxon>
        <taxon>Ecdysozoa</taxon>
        <taxon>Arthropoda</taxon>
        <taxon>Hexapoda</taxon>
        <taxon>Insecta</taxon>
        <taxon>Pterygota</taxon>
        <taxon>Neoptera</taxon>
        <taxon>Endopterygota</taxon>
        <taxon>Lepidoptera</taxon>
        <taxon>Glossata</taxon>
        <taxon>Ditrysia</taxon>
        <taxon>Papilionoidea</taxon>
        <taxon>Papilionidae</taxon>
        <taxon>Papilioninae</taxon>
        <taxon>Iphiclides</taxon>
    </lineage>
</organism>
<accession>A0ABN8IGL0</accession>
<reference evidence="2" key="1">
    <citation type="submission" date="2022-03" db="EMBL/GenBank/DDBJ databases">
        <authorList>
            <person name="Martin H S."/>
        </authorList>
    </citation>
    <scope>NUCLEOTIDE SEQUENCE</scope>
</reference>
<sequence length="77" mass="8238">MEKRGKRAGGSPDEHLRNREAVIGTSTEHRLRCGGDRRRPSEGPRRVGVSRRVAAAARVGPGDAATMNAPVHLSSDP</sequence>